<evidence type="ECO:0000256" key="7">
    <source>
        <dbReference type="SAM" id="Coils"/>
    </source>
</evidence>
<sequence>LMDSRADLIELITLLSGMLFSLHLYTIVSETDTAEVCDEPSSSGELQDSGELIGMHCLAPYKRLVDQAVRFHDAVILDFVENSDSDDSTIKVKVLYGHPMEMAMKPCEYFLDDRCTYGDECLVLVQSENKLWSSARVVAVDDMKVAVRSLTTGKEIGVDRNKIFPVPDSVFNDSEGIGDIGHWEKHTRGIGMKLLLKMGYRAGEGLGRKSDGIVQAIQPVLFPKSILSIAVIDGIKKRQKRVKQTVAKQLRDETQTPTDLFDLLNVKLNRDHAEASNTAECKEEKSLQNCSSKGLSVRALNLEKELKELMAKKRKLREGIVRNQRDRPTARKLEESLSKCQDEIQRLVNRQQKLTAEIDNRKKKKDIF</sequence>
<proteinExistence type="predicted"/>
<dbReference type="GO" id="GO:0008270">
    <property type="term" value="F:zinc ion binding"/>
    <property type="evidence" value="ECO:0007669"/>
    <property type="project" value="UniProtKB-KW"/>
</dbReference>
<feature type="domain" description="G-patch" evidence="8">
    <location>
        <begin position="187"/>
        <end position="218"/>
    </location>
</feature>
<evidence type="ECO:0000256" key="4">
    <source>
        <dbReference type="ARBA" id="ARBA00022833"/>
    </source>
</evidence>
<dbReference type="SMART" id="SM00443">
    <property type="entry name" value="G_patch"/>
    <property type="match status" value="1"/>
</dbReference>
<dbReference type="GO" id="GO:0000978">
    <property type="term" value="F:RNA polymerase II cis-regulatory region sequence-specific DNA binding"/>
    <property type="evidence" value="ECO:0007669"/>
    <property type="project" value="TreeGrafter"/>
</dbReference>
<organism evidence="9">
    <name type="scientific">Gongylonema pulchrum</name>
    <dbReference type="NCBI Taxonomy" id="637853"/>
    <lineage>
        <taxon>Eukaryota</taxon>
        <taxon>Metazoa</taxon>
        <taxon>Ecdysozoa</taxon>
        <taxon>Nematoda</taxon>
        <taxon>Chromadorea</taxon>
        <taxon>Rhabditida</taxon>
        <taxon>Spirurina</taxon>
        <taxon>Spiruromorpha</taxon>
        <taxon>Spiruroidea</taxon>
        <taxon>Gongylonematidae</taxon>
        <taxon>Gongylonema</taxon>
    </lineage>
</organism>
<accession>A0A183DR82</accession>
<dbReference type="Gene3D" id="2.30.30.1190">
    <property type="match status" value="1"/>
</dbReference>
<dbReference type="AlphaFoldDB" id="A0A183DR82"/>
<dbReference type="Pfam" id="PF01585">
    <property type="entry name" value="G-patch"/>
    <property type="match status" value="1"/>
</dbReference>
<keyword evidence="4" id="KW-0862">Zinc</keyword>
<dbReference type="GO" id="GO:0001227">
    <property type="term" value="F:DNA-binding transcription repressor activity, RNA polymerase II-specific"/>
    <property type="evidence" value="ECO:0007669"/>
    <property type="project" value="TreeGrafter"/>
</dbReference>
<keyword evidence="3" id="KW-0863">Zinc-finger</keyword>
<dbReference type="PROSITE" id="PS50174">
    <property type="entry name" value="G_PATCH"/>
    <property type="match status" value="1"/>
</dbReference>
<evidence type="ECO:0000256" key="6">
    <source>
        <dbReference type="ARBA" id="ARBA00023242"/>
    </source>
</evidence>
<evidence type="ECO:0000256" key="2">
    <source>
        <dbReference type="ARBA" id="ARBA00022723"/>
    </source>
</evidence>
<keyword evidence="7" id="KW-0175">Coiled coil</keyword>
<dbReference type="PANTHER" id="PTHR46297">
    <property type="entry name" value="ZINC FINGER CCCH-TYPE WITH G PATCH DOMAIN-CONTAINING PROTEIN"/>
    <property type="match status" value="1"/>
</dbReference>
<name>A0A183DR82_9BILA</name>
<evidence type="ECO:0000259" key="8">
    <source>
        <dbReference type="PROSITE" id="PS50174"/>
    </source>
</evidence>
<dbReference type="GO" id="GO:0005634">
    <property type="term" value="C:nucleus"/>
    <property type="evidence" value="ECO:0007669"/>
    <property type="project" value="UniProtKB-SubCell"/>
</dbReference>
<evidence type="ECO:0000313" key="9">
    <source>
        <dbReference type="WBParaSite" id="GPUH_0001123601-mRNA-1"/>
    </source>
</evidence>
<evidence type="ECO:0000256" key="5">
    <source>
        <dbReference type="ARBA" id="ARBA00023125"/>
    </source>
</evidence>
<reference evidence="9" key="1">
    <citation type="submission" date="2016-06" db="UniProtKB">
        <authorList>
            <consortium name="WormBaseParasite"/>
        </authorList>
    </citation>
    <scope>IDENTIFICATION</scope>
</reference>
<keyword evidence="6" id="KW-0539">Nucleus</keyword>
<evidence type="ECO:0000256" key="3">
    <source>
        <dbReference type="ARBA" id="ARBA00022771"/>
    </source>
</evidence>
<dbReference type="WBParaSite" id="GPUH_0001123601-mRNA-1">
    <property type="protein sequence ID" value="GPUH_0001123601-mRNA-1"/>
    <property type="gene ID" value="GPUH_0001123601"/>
</dbReference>
<protein>
    <submittedName>
        <fullName evidence="9">G-patch domain-containing protein</fullName>
    </submittedName>
</protein>
<dbReference type="PANTHER" id="PTHR46297:SF1">
    <property type="entry name" value="ZINC FINGER CCCH-TYPE WITH G PATCH DOMAIN-CONTAINING PROTEIN"/>
    <property type="match status" value="1"/>
</dbReference>
<evidence type="ECO:0000256" key="1">
    <source>
        <dbReference type="ARBA" id="ARBA00004123"/>
    </source>
</evidence>
<keyword evidence="5" id="KW-0238">DNA-binding</keyword>
<keyword evidence="2" id="KW-0479">Metal-binding</keyword>
<dbReference type="InterPro" id="IPR000467">
    <property type="entry name" value="G_patch_dom"/>
</dbReference>
<feature type="coiled-coil region" evidence="7">
    <location>
        <begin position="265"/>
        <end position="364"/>
    </location>
</feature>
<comment type="subcellular location">
    <subcellularLocation>
        <location evidence="1">Nucleus</location>
    </subcellularLocation>
</comment>